<evidence type="ECO:0000256" key="1">
    <source>
        <dbReference type="ARBA" id="ARBA00006643"/>
    </source>
</evidence>
<evidence type="ECO:0000256" key="2">
    <source>
        <dbReference type="ARBA" id="ARBA00022737"/>
    </source>
</evidence>
<dbReference type="Pfam" id="PF13041">
    <property type="entry name" value="PPR_2"/>
    <property type="match status" value="2"/>
</dbReference>
<dbReference type="PANTHER" id="PTHR47926:SF479">
    <property type="entry name" value="PENTACOTRIPEPTIDE-REPEAT REGION OF PRORP DOMAIN-CONTAINING PROTEIN"/>
    <property type="match status" value="1"/>
</dbReference>
<feature type="repeat" description="PPR" evidence="3">
    <location>
        <begin position="312"/>
        <end position="346"/>
    </location>
</feature>
<dbReference type="FunFam" id="1.25.40.10:FF:000073">
    <property type="entry name" value="Pentatricopeptide repeat-containing protein chloroplastic"/>
    <property type="match status" value="1"/>
</dbReference>
<dbReference type="AlphaFoldDB" id="A0ABC8V3C3"/>
<evidence type="ECO:0008006" key="6">
    <source>
        <dbReference type="Google" id="ProtNLM"/>
    </source>
</evidence>
<feature type="repeat" description="PPR" evidence="3">
    <location>
        <begin position="81"/>
        <end position="111"/>
    </location>
</feature>
<comment type="similarity">
    <text evidence="1">Belongs to the PPR family. PCMP-H subfamily.</text>
</comment>
<dbReference type="FunFam" id="1.25.40.10:FF:000442">
    <property type="entry name" value="Pentatricopeptide repeat-containing protein At3g49710"/>
    <property type="match status" value="1"/>
</dbReference>
<dbReference type="Pfam" id="PF01535">
    <property type="entry name" value="PPR"/>
    <property type="match status" value="3"/>
</dbReference>
<proteinExistence type="inferred from homology"/>
<dbReference type="Pfam" id="PF20431">
    <property type="entry name" value="E_motif"/>
    <property type="match status" value="1"/>
</dbReference>
<dbReference type="InterPro" id="IPR046960">
    <property type="entry name" value="PPR_At4g14850-like_plant"/>
</dbReference>
<dbReference type="InterPro" id="IPR002885">
    <property type="entry name" value="PPR_rpt"/>
</dbReference>
<keyword evidence="2" id="KW-0677">Repeat</keyword>
<dbReference type="Proteomes" id="UP001642360">
    <property type="component" value="Unassembled WGS sequence"/>
</dbReference>
<keyword evidence="5" id="KW-1185">Reference proteome</keyword>
<dbReference type="PANTHER" id="PTHR47926">
    <property type="entry name" value="PENTATRICOPEPTIDE REPEAT-CONTAINING PROTEIN"/>
    <property type="match status" value="1"/>
</dbReference>
<evidence type="ECO:0000256" key="3">
    <source>
        <dbReference type="PROSITE-ProRule" id="PRU00708"/>
    </source>
</evidence>
<dbReference type="Gene3D" id="1.25.40.10">
    <property type="entry name" value="Tetratricopeptide repeat domain"/>
    <property type="match status" value="5"/>
</dbReference>
<feature type="repeat" description="PPR" evidence="3">
    <location>
        <begin position="413"/>
        <end position="447"/>
    </location>
</feature>
<evidence type="ECO:0000313" key="5">
    <source>
        <dbReference type="Proteomes" id="UP001642360"/>
    </source>
</evidence>
<dbReference type="EMBL" id="CAUOFW020010102">
    <property type="protein sequence ID" value="CAK9187707.1"/>
    <property type="molecule type" value="Genomic_DNA"/>
</dbReference>
<feature type="repeat" description="PPR" evidence="3">
    <location>
        <begin position="211"/>
        <end position="245"/>
    </location>
</feature>
<dbReference type="FunFam" id="1.25.40.10:FF:001093">
    <property type="entry name" value="Pentatricopeptide repeat-containing protein At2g34400"/>
    <property type="match status" value="1"/>
</dbReference>
<feature type="repeat" description="PPR" evidence="3">
    <location>
        <begin position="112"/>
        <end position="146"/>
    </location>
</feature>
<reference evidence="4 5" key="1">
    <citation type="submission" date="2024-02" db="EMBL/GenBank/DDBJ databases">
        <authorList>
            <person name="Vignale AGUSTIN F."/>
            <person name="Sosa J E."/>
            <person name="Modenutti C."/>
        </authorList>
    </citation>
    <scope>NUCLEOTIDE SEQUENCE [LARGE SCALE GENOMIC DNA]</scope>
</reference>
<dbReference type="InterPro" id="IPR011990">
    <property type="entry name" value="TPR-like_helical_dom_sf"/>
</dbReference>
<dbReference type="NCBIfam" id="TIGR00756">
    <property type="entry name" value="PPR"/>
    <property type="match status" value="3"/>
</dbReference>
<name>A0ABC8V3C3_9AQUA</name>
<dbReference type="SUPFAM" id="SSF48452">
    <property type="entry name" value="TPR-like"/>
    <property type="match status" value="1"/>
</dbReference>
<comment type="caution">
    <text evidence="4">The sequence shown here is derived from an EMBL/GenBank/DDBJ whole genome shotgun (WGS) entry which is preliminary data.</text>
</comment>
<gene>
    <name evidence="4" type="ORF">ILEXP_LOCUS58299</name>
</gene>
<protein>
    <recommendedName>
        <fullName evidence="6">Chlororespiratory reduction 4</fullName>
    </recommendedName>
</protein>
<evidence type="ECO:0000313" key="4">
    <source>
        <dbReference type="EMBL" id="CAK9187707.1"/>
    </source>
</evidence>
<accession>A0ABC8V3C3</accession>
<dbReference type="InterPro" id="IPR046848">
    <property type="entry name" value="E_motif"/>
</dbReference>
<organism evidence="4 5">
    <name type="scientific">Ilex paraguariensis</name>
    <name type="common">yerba mate</name>
    <dbReference type="NCBI Taxonomy" id="185542"/>
    <lineage>
        <taxon>Eukaryota</taxon>
        <taxon>Viridiplantae</taxon>
        <taxon>Streptophyta</taxon>
        <taxon>Embryophyta</taxon>
        <taxon>Tracheophyta</taxon>
        <taxon>Spermatophyta</taxon>
        <taxon>Magnoliopsida</taxon>
        <taxon>eudicotyledons</taxon>
        <taxon>Gunneridae</taxon>
        <taxon>Pentapetalae</taxon>
        <taxon>asterids</taxon>
        <taxon>campanulids</taxon>
        <taxon>Aquifoliales</taxon>
        <taxon>Aquifoliaceae</taxon>
        <taxon>Ilex</taxon>
    </lineage>
</organism>
<sequence length="644" mass="71974">MYPLLKIAHRLPTYSLSFYSNLIDHCLSLKSLDLAKSIHGQLIKLGFNSHTFLGNRCIDLYAKVGISNDALKAFDEIPNRNIFSWNICLSVFVKSGDIERARSLFDEMPERDVVSWNSMISGYAANGFVEHALEIFLEMQRVGIRPSVYTFSILVSCVRSACCGKEIHASMIRNEVNLSNVVVGNSLIDMYGKLGLVEYAIVVFLYMEEVDVISWNSVILGCCKSGCEELALNQFCLMKAAGHSPDEFTLSEVITVCSNLQDLRKGKQIFALCMKLGFLSNTIVSSAAIDLFSKCNRWEDSVRAFEEVDLWDSALCNSMISTHARHGFEENAIKFFIHTLRGNIRPTEFTLSCVLSSASVFLPVELGSQLHSLAVKFGFEADPIVASSLVEMYSKYGLIDSAKNIFAQIAVKDLICWNTMIMGLTYSGKAIESLGLFNDLLDIGTQPDEITLSGVLLACSFGGFIDEGMTIFASMQKEYGVIPTDEHYACIVDMMSRAGKLNEVVSILDTISYEPNALIWGSILDACGFHGELELTERVAERMMELEPDSSLPYLVLAQAYEMRGKWESLVRVRKAMKERRTKKVVGCSWIGIRNHLFGFKSNQIFHHGGKDIYFILRLLKWAMEDEGYVYPHYSKVGAEAGEG</sequence>
<dbReference type="PROSITE" id="PS51375">
    <property type="entry name" value="PPR"/>
    <property type="match status" value="5"/>
</dbReference>